<organism evidence="1 2">
    <name type="scientific">Solanum commersonii</name>
    <name type="common">Commerson's wild potato</name>
    <name type="synonym">Commerson's nightshade</name>
    <dbReference type="NCBI Taxonomy" id="4109"/>
    <lineage>
        <taxon>Eukaryota</taxon>
        <taxon>Viridiplantae</taxon>
        <taxon>Streptophyta</taxon>
        <taxon>Embryophyta</taxon>
        <taxon>Tracheophyta</taxon>
        <taxon>Spermatophyta</taxon>
        <taxon>Magnoliopsida</taxon>
        <taxon>eudicotyledons</taxon>
        <taxon>Gunneridae</taxon>
        <taxon>Pentapetalae</taxon>
        <taxon>asterids</taxon>
        <taxon>lamiids</taxon>
        <taxon>Solanales</taxon>
        <taxon>Solanaceae</taxon>
        <taxon>Solanoideae</taxon>
        <taxon>Solaneae</taxon>
        <taxon>Solanum</taxon>
    </lineage>
</organism>
<reference evidence="1 2" key="1">
    <citation type="submission" date="2020-09" db="EMBL/GenBank/DDBJ databases">
        <title>De no assembly of potato wild relative species, Solanum commersonii.</title>
        <authorList>
            <person name="Cho K."/>
        </authorList>
    </citation>
    <scope>NUCLEOTIDE SEQUENCE [LARGE SCALE GENOMIC DNA]</scope>
    <source>
        <strain evidence="1">LZ3.2</strain>
        <tissue evidence="1">Leaf</tissue>
    </source>
</reference>
<dbReference type="EMBL" id="JACXVP010000009">
    <property type="protein sequence ID" value="KAG5585187.1"/>
    <property type="molecule type" value="Genomic_DNA"/>
</dbReference>
<dbReference type="OrthoDB" id="439808at2759"/>
<dbReference type="Proteomes" id="UP000824120">
    <property type="component" value="Chromosome 9"/>
</dbReference>
<proteinExistence type="predicted"/>
<gene>
    <name evidence="1" type="ORF">H5410_045621</name>
</gene>
<dbReference type="AlphaFoldDB" id="A0A9J5XA32"/>
<name>A0A9J5XA32_SOLCO</name>
<accession>A0A9J5XA32</accession>
<protein>
    <submittedName>
        <fullName evidence="1">Uncharacterized protein</fullName>
    </submittedName>
</protein>
<keyword evidence="2" id="KW-1185">Reference proteome</keyword>
<sequence length="244" mass="27334">MAPGETQSNNLQWVSNITPDVTDVGPININDSKEAKDALHGSFFHVNPLRIQFTKPRISMKEASFKCVFSLVSIVDVSKIDKSKTARDPARETIEQLFLQSELASSVWRYYDRACNPGPCSTALSLRDHNGNLVGVNGLKLVDSSKLVDEAITIREDRDSPRSAKMEVNSIYRIGTYEFNSFQEVPTTGKKIINLDKCNTPYIRIKQKTLREGPTKPIFQEGLASKNFERKNGILSSPMEYASD</sequence>
<comment type="caution">
    <text evidence="1">The sequence shown here is derived from an EMBL/GenBank/DDBJ whole genome shotgun (WGS) entry which is preliminary data.</text>
</comment>
<evidence type="ECO:0000313" key="1">
    <source>
        <dbReference type="EMBL" id="KAG5585187.1"/>
    </source>
</evidence>
<evidence type="ECO:0000313" key="2">
    <source>
        <dbReference type="Proteomes" id="UP000824120"/>
    </source>
</evidence>